<sequence length="176" mass="19322">MNNRLWTVVMAKRDTAVVEEIKKNGCELRGIERPNKYFFYSDLDPREMLTSIPTVRSISQTPIHAENSLQCADASEEPISSLPMPAEQRDKATAACGASTNYAIVTMHRSLTDNETTAVLSLISQRIAVARFVAPSTQAAVIVGLPRGVTCAQVAAKLQDMPFVSHVTRVHRAHIC</sequence>
<gene>
    <name evidence="1" type="ORF">J8273_0793</name>
</gene>
<evidence type="ECO:0000313" key="1">
    <source>
        <dbReference type="EMBL" id="KAG9397663.1"/>
    </source>
</evidence>
<accession>A0A8J6AZ96</accession>
<comment type="caution">
    <text evidence="1">The sequence shown here is derived from an EMBL/GenBank/DDBJ whole genome shotgun (WGS) entry which is preliminary data.</text>
</comment>
<protein>
    <submittedName>
        <fullName evidence="1">Uncharacterized protein</fullName>
    </submittedName>
</protein>
<dbReference type="Proteomes" id="UP000717585">
    <property type="component" value="Unassembled WGS sequence"/>
</dbReference>
<keyword evidence="2" id="KW-1185">Reference proteome</keyword>
<evidence type="ECO:0000313" key="2">
    <source>
        <dbReference type="Proteomes" id="UP000717585"/>
    </source>
</evidence>
<reference evidence="1" key="1">
    <citation type="submission" date="2021-05" db="EMBL/GenBank/DDBJ databases">
        <title>A free-living protist that lacks canonical eukaryotic 1 DNA replication and segregation systems.</title>
        <authorList>
            <person name="Salas-Leiva D.E."/>
            <person name="Tromer E.C."/>
            <person name="Curtis B.A."/>
            <person name="Jerlstrom-Hultqvist J."/>
            <person name="Kolisko M."/>
            <person name="Yi Z."/>
            <person name="Salas-Leiva J.S."/>
            <person name="Gallot-Lavallee L."/>
            <person name="Kops G.J.P.L."/>
            <person name="Archibald J.M."/>
            <person name="Simpson A.G.B."/>
            <person name="Roger A.J."/>
        </authorList>
    </citation>
    <scope>NUCLEOTIDE SEQUENCE</scope>
    <source>
        <strain evidence="1">BICM</strain>
    </source>
</reference>
<organism evidence="1 2">
    <name type="scientific">Carpediemonas membranifera</name>
    <dbReference type="NCBI Taxonomy" id="201153"/>
    <lineage>
        <taxon>Eukaryota</taxon>
        <taxon>Metamonada</taxon>
        <taxon>Carpediemonas-like organisms</taxon>
        <taxon>Carpediemonas</taxon>
    </lineage>
</organism>
<proteinExistence type="predicted"/>
<dbReference type="AlphaFoldDB" id="A0A8J6AZ96"/>
<dbReference type="EMBL" id="JAHDYR010000001">
    <property type="protein sequence ID" value="KAG9397663.1"/>
    <property type="molecule type" value="Genomic_DNA"/>
</dbReference>
<name>A0A8J6AZ96_9EUKA</name>